<feature type="coiled-coil region" evidence="1">
    <location>
        <begin position="30"/>
        <end position="64"/>
    </location>
</feature>
<dbReference type="EMBL" id="MPSB01000014">
    <property type="protein sequence ID" value="ONF95206.1"/>
    <property type="molecule type" value="Genomic_DNA"/>
</dbReference>
<dbReference type="SUPFAM" id="SSF56925">
    <property type="entry name" value="OMPA-like"/>
    <property type="match status" value="1"/>
</dbReference>
<feature type="chain" id="PRO_5013160760" description="Transporter" evidence="3">
    <location>
        <begin position="23"/>
        <end position="434"/>
    </location>
</feature>
<dbReference type="Proteomes" id="UP000188729">
    <property type="component" value="Unassembled WGS sequence"/>
</dbReference>
<feature type="compositionally biased region" description="Low complexity" evidence="2">
    <location>
        <begin position="69"/>
        <end position="83"/>
    </location>
</feature>
<comment type="caution">
    <text evidence="4">The sequence shown here is derived from an EMBL/GenBank/DDBJ whole genome shotgun (WGS) entry which is preliminary data.</text>
</comment>
<keyword evidence="3" id="KW-0732">Signal</keyword>
<evidence type="ECO:0008006" key="6">
    <source>
        <dbReference type="Google" id="ProtNLM"/>
    </source>
</evidence>
<evidence type="ECO:0000313" key="5">
    <source>
        <dbReference type="Proteomes" id="UP000188729"/>
    </source>
</evidence>
<dbReference type="InterPro" id="IPR025737">
    <property type="entry name" value="FApF"/>
</dbReference>
<feature type="signal peptide" evidence="3">
    <location>
        <begin position="1"/>
        <end position="22"/>
    </location>
</feature>
<dbReference type="STRING" id="1915074.SPHI_26270"/>
<accession>A0A1V2ERA4</accession>
<evidence type="ECO:0000256" key="3">
    <source>
        <dbReference type="SAM" id="SignalP"/>
    </source>
</evidence>
<organism evidence="4 5">
    <name type="scientific">Sphingomonas jeddahensis</name>
    <dbReference type="NCBI Taxonomy" id="1915074"/>
    <lineage>
        <taxon>Bacteria</taxon>
        <taxon>Pseudomonadati</taxon>
        <taxon>Pseudomonadota</taxon>
        <taxon>Alphaproteobacteria</taxon>
        <taxon>Sphingomonadales</taxon>
        <taxon>Sphingomonadaceae</taxon>
        <taxon>Sphingomonas</taxon>
    </lineage>
</organism>
<dbReference type="Pfam" id="PF13557">
    <property type="entry name" value="Phenol_MetA_deg"/>
    <property type="match status" value="1"/>
</dbReference>
<dbReference type="OrthoDB" id="5297564at2"/>
<keyword evidence="1" id="KW-0175">Coiled coil</keyword>
<name>A0A1V2ERA4_9SPHN</name>
<sequence length="434" mass="46321">MRSTALGYVAFAALLAPAPLTAQSRQSTAGQDWRAELEQARAQLAEQRRLIEAQERRLRALEARIAQAPPPASAALVQQSSASTPGDPATIQQPTLASVPVERVGRAPSGSDRPPEVAVLGQEGSVVTRRGQLTVEAQLDYARADRNRALFRGIEVVESVLVGEFNINENRQDIITSSAALRYGLTDTIEVGVRAPFVARWDRSVLVPVQGSTNNDAAREIDSSASGRGLGDIELSARYQFLTGGAGVPFLIGNLQVVAPTGSNPFSVQRTASGEALEAATGAGFWGISPSVTAVLPSDPAVLFGTLGYTRNFGRSVDAVIEPVQIDYVKPGDSLSFSAGIGIALNDRTSINLGYAHAWAFGTRTRTRLLDPGPNDPEFLEDTSRDLQIGRFLFGVTYRVTDRASINWSVEMGATDDAADVRSILRIPLVLLSP</sequence>
<keyword evidence="5" id="KW-1185">Reference proteome</keyword>
<dbReference type="InterPro" id="IPR011250">
    <property type="entry name" value="OMP/PagP_B-barrel"/>
</dbReference>
<protein>
    <recommendedName>
        <fullName evidence="6">Transporter</fullName>
    </recommendedName>
</protein>
<dbReference type="AlphaFoldDB" id="A0A1V2ERA4"/>
<evidence type="ECO:0000256" key="2">
    <source>
        <dbReference type="SAM" id="MobiDB-lite"/>
    </source>
</evidence>
<reference evidence="4 5" key="1">
    <citation type="submission" date="2016-11" db="EMBL/GenBank/DDBJ databases">
        <title>Genome sequence of Sphingomonas jeddahensis G39.</title>
        <authorList>
            <person name="Poehlein A."/>
            <person name="Wuebbeler J.H."/>
            <person name="Steinbuechel A."/>
            <person name="Daniel R."/>
        </authorList>
    </citation>
    <scope>NUCLEOTIDE SEQUENCE [LARGE SCALE GENOMIC DNA]</scope>
    <source>
        <strain evidence="4 5">G39</strain>
    </source>
</reference>
<gene>
    <name evidence="4" type="ORF">SPHI_26270</name>
</gene>
<evidence type="ECO:0000313" key="4">
    <source>
        <dbReference type="EMBL" id="ONF95206.1"/>
    </source>
</evidence>
<proteinExistence type="predicted"/>
<dbReference type="RefSeq" id="WP_076745391.1">
    <property type="nucleotide sequence ID" value="NZ_MPSB01000014.1"/>
</dbReference>
<evidence type="ECO:0000256" key="1">
    <source>
        <dbReference type="SAM" id="Coils"/>
    </source>
</evidence>
<feature type="region of interest" description="Disordered" evidence="2">
    <location>
        <begin position="69"/>
        <end position="93"/>
    </location>
</feature>